<dbReference type="Pfam" id="PF13466">
    <property type="entry name" value="STAS_2"/>
    <property type="match status" value="1"/>
</dbReference>
<dbReference type="Gene3D" id="3.30.750.24">
    <property type="entry name" value="STAS domain"/>
    <property type="match status" value="1"/>
</dbReference>
<name>A0A0J6VFB5_9MYCO</name>
<feature type="domain" description="MlaB-like STAS" evidence="1">
    <location>
        <begin position="22"/>
        <end position="99"/>
    </location>
</feature>
<evidence type="ECO:0000313" key="3">
    <source>
        <dbReference type="Proteomes" id="UP000036313"/>
    </source>
</evidence>
<gene>
    <name evidence="2" type="ORF">MOBUDSM44075_04364</name>
</gene>
<dbReference type="AlphaFoldDB" id="A0A0J6VFB5"/>
<evidence type="ECO:0000313" key="2">
    <source>
        <dbReference type="EMBL" id="KMO68944.1"/>
    </source>
</evidence>
<dbReference type="InterPro" id="IPR036513">
    <property type="entry name" value="STAS_dom_sf"/>
</dbReference>
<protein>
    <submittedName>
        <fullName evidence="2">STAS domain protein</fullName>
    </submittedName>
</protein>
<comment type="caution">
    <text evidence="2">The sequence shown here is derived from an EMBL/GenBank/DDBJ whole genome shotgun (WGS) entry which is preliminary data.</text>
</comment>
<dbReference type="PATRIC" id="fig|1807.14.peg.4399"/>
<dbReference type="SUPFAM" id="SSF52091">
    <property type="entry name" value="SpoIIaa-like"/>
    <property type="match status" value="1"/>
</dbReference>
<dbReference type="Proteomes" id="UP000036313">
    <property type="component" value="Unassembled WGS sequence"/>
</dbReference>
<sequence length="121" mass="13147">MTSTTAESLNHIPTVSLPVRRIALPERFDVHEIADFTAKVAHATALACVLLVDASAVRYIDRRGMDVLIEARLRCIDHTGEMVLLNPSLAARITLELSGRFEALNPIAEEALLPQSAECAA</sequence>
<dbReference type="OrthoDB" id="9796076at2"/>
<reference evidence="2 3" key="1">
    <citation type="journal article" date="2015" name="Genome Biol. Evol.">
        <title>Characterization of Three Mycobacterium spp. with Potential Use in Bioremediation by Genome Sequencing and Comparative Genomics.</title>
        <authorList>
            <person name="Das S."/>
            <person name="Pettersson B.M."/>
            <person name="Behra P.R."/>
            <person name="Ramesh M."/>
            <person name="Dasgupta S."/>
            <person name="Bhattacharya A."/>
            <person name="Kirsebom L.A."/>
        </authorList>
    </citation>
    <scope>NUCLEOTIDE SEQUENCE [LARGE SCALE GENOMIC DNA]</scope>
    <source>
        <strain evidence="2 3">DSM 44075</strain>
    </source>
</reference>
<dbReference type="EMBL" id="JYNU01000057">
    <property type="protein sequence ID" value="KMO68944.1"/>
    <property type="molecule type" value="Genomic_DNA"/>
</dbReference>
<accession>A0A0J6VFB5</accession>
<dbReference type="RefSeq" id="WP_082133012.1">
    <property type="nucleotide sequence ID" value="NZ_JYNU01000057.1"/>
</dbReference>
<dbReference type="InterPro" id="IPR058548">
    <property type="entry name" value="MlaB-like_STAS"/>
</dbReference>
<dbReference type="CDD" id="cd07043">
    <property type="entry name" value="STAS_anti-anti-sigma_factors"/>
    <property type="match status" value="1"/>
</dbReference>
<evidence type="ECO:0000259" key="1">
    <source>
        <dbReference type="Pfam" id="PF13466"/>
    </source>
</evidence>
<organism evidence="2 3">
    <name type="scientific">Mycolicibacterium obuense</name>
    <dbReference type="NCBI Taxonomy" id="1807"/>
    <lineage>
        <taxon>Bacteria</taxon>
        <taxon>Bacillati</taxon>
        <taxon>Actinomycetota</taxon>
        <taxon>Actinomycetes</taxon>
        <taxon>Mycobacteriales</taxon>
        <taxon>Mycobacteriaceae</taxon>
        <taxon>Mycolicibacterium</taxon>
    </lineage>
</organism>
<proteinExistence type="predicted"/>